<comment type="caution">
    <text evidence="1">The sequence shown here is derived from an EMBL/GenBank/DDBJ whole genome shotgun (WGS) entry which is preliminary data.</text>
</comment>
<protein>
    <submittedName>
        <fullName evidence="1">Uncharacterized protein</fullName>
    </submittedName>
</protein>
<keyword evidence="2" id="KW-1185">Reference proteome</keyword>
<proteinExistence type="predicted"/>
<sequence>MAWALPAWSLSRWLLTGRVLQILGSLVTAVMNGFLLVYIHENRLGLASSMTSLELMACFTFIYSAVVLLVQHTGSRRKKPSTPIIAAFIVGDVVFNGVAVAIITVLACTGLPLDCHGLTRSNYDSTDAPNKPPDGYQTIRFGNEDDGVKGLLDKYCALEKGFYIIAVGLVFTYMLTAALGALRIFERHWNEKGRLDPLFPSTDNVYELNQMGSKINSPVPSRQLAMASSEGILTPTSRTAPTLQTQGVISSEDLHRERTFQDRARTHAVPVSPVSAASPISQVSPISPVIQQRRSLMASSGALDASAGGLMIMSSPDPAAEATISDGYRPQHQPGMPSLPPYSPGSSRGQFMEGHGDESNEMRVSDYVKGESRAQNMKDSGMGL</sequence>
<organism evidence="1 2">
    <name type="scientific">Hypoxylon rubiginosum</name>
    <dbReference type="NCBI Taxonomy" id="110542"/>
    <lineage>
        <taxon>Eukaryota</taxon>
        <taxon>Fungi</taxon>
        <taxon>Dikarya</taxon>
        <taxon>Ascomycota</taxon>
        <taxon>Pezizomycotina</taxon>
        <taxon>Sordariomycetes</taxon>
        <taxon>Xylariomycetidae</taxon>
        <taxon>Xylariales</taxon>
        <taxon>Hypoxylaceae</taxon>
        <taxon>Hypoxylon</taxon>
    </lineage>
</organism>
<accession>A0ACC0CR49</accession>
<dbReference type="EMBL" id="MU394360">
    <property type="protein sequence ID" value="KAI6082936.1"/>
    <property type="molecule type" value="Genomic_DNA"/>
</dbReference>
<evidence type="ECO:0000313" key="1">
    <source>
        <dbReference type="EMBL" id="KAI6082936.1"/>
    </source>
</evidence>
<evidence type="ECO:0000313" key="2">
    <source>
        <dbReference type="Proteomes" id="UP001497680"/>
    </source>
</evidence>
<gene>
    <name evidence="1" type="ORF">F4821DRAFT_202594</name>
</gene>
<dbReference type="Proteomes" id="UP001497680">
    <property type="component" value="Unassembled WGS sequence"/>
</dbReference>
<reference evidence="1 2" key="1">
    <citation type="journal article" date="2022" name="New Phytol.">
        <title>Ecological generalism drives hyperdiversity of secondary metabolite gene clusters in xylarialean endophytes.</title>
        <authorList>
            <person name="Franco M.E.E."/>
            <person name="Wisecaver J.H."/>
            <person name="Arnold A.E."/>
            <person name="Ju Y.M."/>
            <person name="Slot J.C."/>
            <person name="Ahrendt S."/>
            <person name="Moore L.P."/>
            <person name="Eastman K.E."/>
            <person name="Scott K."/>
            <person name="Konkel Z."/>
            <person name="Mondo S.J."/>
            <person name="Kuo A."/>
            <person name="Hayes R.D."/>
            <person name="Haridas S."/>
            <person name="Andreopoulos B."/>
            <person name="Riley R."/>
            <person name="LaButti K."/>
            <person name="Pangilinan J."/>
            <person name="Lipzen A."/>
            <person name="Amirebrahimi M."/>
            <person name="Yan J."/>
            <person name="Adam C."/>
            <person name="Keymanesh K."/>
            <person name="Ng V."/>
            <person name="Louie K."/>
            <person name="Northen T."/>
            <person name="Drula E."/>
            <person name="Henrissat B."/>
            <person name="Hsieh H.M."/>
            <person name="Youens-Clark K."/>
            <person name="Lutzoni F."/>
            <person name="Miadlikowska J."/>
            <person name="Eastwood D.C."/>
            <person name="Hamelin R.C."/>
            <person name="Grigoriev I.V."/>
            <person name="U'Ren J.M."/>
        </authorList>
    </citation>
    <scope>NUCLEOTIDE SEQUENCE [LARGE SCALE GENOMIC DNA]</scope>
    <source>
        <strain evidence="1 2">ER1909</strain>
    </source>
</reference>
<name>A0ACC0CR49_9PEZI</name>